<comment type="catalytic activity">
    <reaction evidence="8">
        <text>L-histidyl-[protein] + UTP = N(tele)-(5'-uridylyl)-L-histidyl-[protein] + diphosphate</text>
        <dbReference type="Rhea" id="RHEA:83891"/>
        <dbReference type="Rhea" id="RHEA-COMP:9745"/>
        <dbReference type="Rhea" id="RHEA-COMP:20239"/>
        <dbReference type="ChEBI" id="CHEBI:29979"/>
        <dbReference type="ChEBI" id="CHEBI:33019"/>
        <dbReference type="ChEBI" id="CHEBI:46398"/>
        <dbReference type="ChEBI" id="CHEBI:233474"/>
    </reaction>
</comment>
<evidence type="ECO:0000256" key="1">
    <source>
        <dbReference type="ARBA" id="ARBA00009747"/>
    </source>
</evidence>
<name>A0A6S6WQU3_9GAMM</name>
<keyword evidence="4 8" id="KW-0479">Metal-binding</keyword>
<feature type="binding site" evidence="8">
    <location>
        <position position="172"/>
    </location>
    <ligand>
        <name>ATP</name>
        <dbReference type="ChEBI" id="CHEBI:30616"/>
    </ligand>
</feature>
<evidence type="ECO:0000256" key="2">
    <source>
        <dbReference type="ARBA" id="ARBA00022679"/>
    </source>
</evidence>
<feature type="binding site" evidence="8">
    <location>
        <position position="86"/>
    </location>
    <ligand>
        <name>ATP</name>
        <dbReference type="ChEBI" id="CHEBI:30616"/>
    </ligand>
</feature>
<dbReference type="PANTHER" id="PTHR32057:SF14">
    <property type="entry name" value="PROTEIN ADENYLYLTRANSFERASE SELO, MITOCHONDRIAL"/>
    <property type="match status" value="1"/>
</dbReference>
<dbReference type="InterPro" id="IPR003846">
    <property type="entry name" value="SelO"/>
</dbReference>
<dbReference type="RefSeq" id="WP_173919734.1">
    <property type="nucleotide sequence ID" value="NZ_CADCXY010000001.1"/>
</dbReference>
<evidence type="ECO:0000256" key="7">
    <source>
        <dbReference type="ARBA" id="ARBA00022842"/>
    </source>
</evidence>
<comment type="catalytic activity">
    <reaction evidence="8">
        <text>L-tyrosyl-[protein] + UTP = O-(5'-uridylyl)-L-tyrosyl-[protein] + diphosphate</text>
        <dbReference type="Rhea" id="RHEA:83887"/>
        <dbReference type="Rhea" id="RHEA-COMP:10136"/>
        <dbReference type="Rhea" id="RHEA-COMP:20238"/>
        <dbReference type="ChEBI" id="CHEBI:33019"/>
        <dbReference type="ChEBI" id="CHEBI:46398"/>
        <dbReference type="ChEBI" id="CHEBI:46858"/>
        <dbReference type="ChEBI" id="CHEBI:90602"/>
    </reaction>
</comment>
<feature type="binding site" evidence="8">
    <location>
        <position position="258"/>
    </location>
    <ligand>
        <name>Mg(2+)</name>
        <dbReference type="ChEBI" id="CHEBI:18420"/>
    </ligand>
</feature>
<feature type="binding site" evidence="8">
    <location>
        <position position="179"/>
    </location>
    <ligand>
        <name>ATP</name>
        <dbReference type="ChEBI" id="CHEBI:30616"/>
    </ligand>
</feature>
<accession>A0A6S6WQU3</accession>
<dbReference type="GO" id="GO:0005524">
    <property type="term" value="F:ATP binding"/>
    <property type="evidence" value="ECO:0007669"/>
    <property type="project" value="UniProtKB-UniRule"/>
</dbReference>
<sequence length="485" mass="53940">MPFQPENSYAELDARLSSSCSPTKVLNPQWIAFNEPLAKQLQLPQSALSGAAGLATFSGTAVPDWAQPTALAYAGHQFGNFVPQLGDGRAVLLSEVLDHQGSRFDIQLKGSGRTPYSRGGDGRSPLGPVLREYLVSEAMHRLEVPTTRALAAIATGEMVQREHAQPGAILTRVASSHLRVGTAQFVAAHKDRELLQRFADYVIERHYPHCAAENSPYLALLTAVIDRQASLIAKWMSLGFIHGVMNTDNMTLSGETIDYGPCAFMEAYDPAQVFSSIDRRGRYSYQNQPAIAMWNLARFAETLLPLIDQDPDTAIARATAAVENFDAVYQRYYSKQMSAKLGLSASDAATQQLLEDYLDLMQQQQVDFTLAFRFLGDADNIRSAELFQQHQDWQDWYQRWRQALAQQHPTAADASVALNSVNPAYIPRNHLIEAAISEATNDGSLELFNRLQHLWQSPFVEQPEASEFMRPANQEQQVKRTFCGT</sequence>
<dbReference type="EMBL" id="CADCXY010000001">
    <property type="protein sequence ID" value="CAB0150164.1"/>
    <property type="molecule type" value="Genomic_DNA"/>
</dbReference>
<comment type="function">
    <text evidence="8">Nucleotidyltransferase involved in the post-translational modification of proteins. It can catalyze the addition of adenosine monophosphate (AMP) or uridine monophosphate (UMP) to a protein, resulting in modifications known as AMPylation and UMPylation.</text>
</comment>
<keyword evidence="7 8" id="KW-0460">Magnesium</keyword>
<dbReference type="Pfam" id="PF02696">
    <property type="entry name" value="SelO"/>
    <property type="match status" value="1"/>
</dbReference>
<keyword evidence="2 8" id="KW-0808">Transferase</keyword>
<comment type="catalytic activity">
    <reaction evidence="8">
        <text>L-seryl-[protein] + UTP = O-(5'-uridylyl)-L-seryl-[protein] + diphosphate</text>
        <dbReference type="Rhea" id="RHEA:64604"/>
        <dbReference type="Rhea" id="RHEA-COMP:9863"/>
        <dbReference type="Rhea" id="RHEA-COMP:16635"/>
        <dbReference type="ChEBI" id="CHEBI:29999"/>
        <dbReference type="ChEBI" id="CHEBI:33019"/>
        <dbReference type="ChEBI" id="CHEBI:46398"/>
        <dbReference type="ChEBI" id="CHEBI:156051"/>
    </reaction>
</comment>
<comment type="catalytic activity">
    <reaction evidence="8">
        <text>L-seryl-[protein] + ATP = 3-O-(5'-adenylyl)-L-seryl-[protein] + diphosphate</text>
        <dbReference type="Rhea" id="RHEA:58120"/>
        <dbReference type="Rhea" id="RHEA-COMP:9863"/>
        <dbReference type="Rhea" id="RHEA-COMP:15073"/>
        <dbReference type="ChEBI" id="CHEBI:29999"/>
        <dbReference type="ChEBI" id="CHEBI:30616"/>
        <dbReference type="ChEBI" id="CHEBI:33019"/>
        <dbReference type="ChEBI" id="CHEBI:142516"/>
        <dbReference type="EC" id="2.7.7.108"/>
    </reaction>
</comment>
<dbReference type="NCBIfam" id="NF000658">
    <property type="entry name" value="PRK00029.1"/>
    <property type="match status" value="1"/>
</dbReference>
<keyword evidence="6 8" id="KW-0067">ATP-binding</keyword>
<feature type="binding site" evidence="8">
    <location>
        <position position="122"/>
    </location>
    <ligand>
        <name>ATP</name>
        <dbReference type="ChEBI" id="CHEBI:30616"/>
    </ligand>
</feature>
<feature type="binding site" evidence="8">
    <location>
        <position position="89"/>
    </location>
    <ligand>
        <name>ATP</name>
        <dbReference type="ChEBI" id="CHEBI:30616"/>
    </ligand>
</feature>
<feature type="binding site" evidence="8">
    <location>
        <position position="249"/>
    </location>
    <ligand>
        <name>Mg(2+)</name>
        <dbReference type="ChEBI" id="CHEBI:18420"/>
    </ligand>
</feature>
<feature type="binding site" evidence="8">
    <location>
        <position position="88"/>
    </location>
    <ligand>
        <name>ATP</name>
        <dbReference type="ChEBI" id="CHEBI:30616"/>
    </ligand>
</feature>
<dbReference type="HAMAP" id="MF_00692">
    <property type="entry name" value="SelO"/>
    <property type="match status" value="1"/>
</dbReference>
<protein>
    <recommendedName>
        <fullName evidence="8">Protein nucleotidyltransferase YdiU</fullName>
        <ecNumber evidence="8">2.7.7.-</ecNumber>
    </recommendedName>
    <alternativeName>
        <fullName evidence="8">Protein adenylyltransferase YdiU</fullName>
        <ecNumber evidence="8">2.7.7.108</ecNumber>
    </alternativeName>
    <alternativeName>
        <fullName evidence="8">Protein uridylyltransferase YdiU</fullName>
        <ecNumber evidence="8">2.7.7.-</ecNumber>
    </alternativeName>
</protein>
<dbReference type="GO" id="GO:0000287">
    <property type="term" value="F:magnesium ion binding"/>
    <property type="evidence" value="ECO:0007669"/>
    <property type="project" value="UniProtKB-UniRule"/>
</dbReference>
<keyword evidence="5 8" id="KW-0547">Nucleotide-binding</keyword>
<feature type="binding site" evidence="8">
    <location>
        <position position="121"/>
    </location>
    <ligand>
        <name>ATP</name>
        <dbReference type="ChEBI" id="CHEBI:30616"/>
    </ligand>
</feature>
<comment type="similarity">
    <text evidence="1 8">Belongs to the SELO family.</text>
</comment>
<evidence type="ECO:0000313" key="10">
    <source>
        <dbReference type="Proteomes" id="UP000481517"/>
    </source>
</evidence>
<evidence type="ECO:0000256" key="5">
    <source>
        <dbReference type="ARBA" id="ARBA00022741"/>
    </source>
</evidence>
<dbReference type="EC" id="2.7.7.-" evidence="8"/>
<dbReference type="Proteomes" id="UP000481517">
    <property type="component" value="Unassembled WGS sequence"/>
</dbReference>
<feature type="binding site" evidence="8">
    <location>
        <position position="109"/>
    </location>
    <ligand>
        <name>ATP</name>
        <dbReference type="ChEBI" id="CHEBI:30616"/>
    </ligand>
</feature>
<keyword evidence="3 8" id="KW-0548">Nucleotidyltransferase</keyword>
<proteinExistence type="inferred from homology"/>
<evidence type="ECO:0000256" key="3">
    <source>
        <dbReference type="ARBA" id="ARBA00022695"/>
    </source>
</evidence>
<keyword evidence="8" id="KW-0464">Manganese</keyword>
<evidence type="ECO:0000256" key="4">
    <source>
        <dbReference type="ARBA" id="ARBA00022723"/>
    </source>
</evidence>
<comment type="catalytic activity">
    <reaction evidence="8">
        <text>L-tyrosyl-[protein] + ATP = O-(5'-adenylyl)-L-tyrosyl-[protein] + diphosphate</text>
        <dbReference type="Rhea" id="RHEA:54288"/>
        <dbReference type="Rhea" id="RHEA-COMP:10136"/>
        <dbReference type="Rhea" id="RHEA-COMP:13846"/>
        <dbReference type="ChEBI" id="CHEBI:30616"/>
        <dbReference type="ChEBI" id="CHEBI:33019"/>
        <dbReference type="ChEBI" id="CHEBI:46858"/>
        <dbReference type="ChEBI" id="CHEBI:83624"/>
        <dbReference type="EC" id="2.7.7.108"/>
    </reaction>
</comment>
<evidence type="ECO:0000256" key="8">
    <source>
        <dbReference type="HAMAP-Rule" id="MF_00692"/>
    </source>
</evidence>
<dbReference type="AlphaFoldDB" id="A0A6S6WQU3"/>
<keyword evidence="10" id="KW-1185">Reference proteome</keyword>
<comment type="cofactor">
    <cofactor evidence="8">
        <name>Mg(2+)</name>
        <dbReference type="ChEBI" id="CHEBI:18420"/>
    </cofactor>
    <cofactor evidence="8">
        <name>Mn(2+)</name>
        <dbReference type="ChEBI" id="CHEBI:29035"/>
    </cofactor>
</comment>
<gene>
    <name evidence="8" type="primary">ydiU</name>
    <name evidence="8" type="synonym">selO</name>
    <name evidence="9" type="ORF">PSI9734_00731</name>
</gene>
<dbReference type="EC" id="2.7.7.108" evidence="8"/>
<evidence type="ECO:0000256" key="6">
    <source>
        <dbReference type="ARBA" id="ARBA00022840"/>
    </source>
</evidence>
<evidence type="ECO:0000313" key="9">
    <source>
        <dbReference type="EMBL" id="CAB0150164.1"/>
    </source>
</evidence>
<reference evidence="9 10" key="1">
    <citation type="submission" date="2020-02" db="EMBL/GenBank/DDBJ databases">
        <authorList>
            <person name="Rodrigo-Torres L."/>
            <person name="Arahal R. D."/>
            <person name="Lucena T."/>
        </authorList>
    </citation>
    <scope>NUCLEOTIDE SEQUENCE [LARGE SCALE GENOMIC DNA]</scope>
    <source>
        <strain evidence="9 10">CECT 9734</strain>
    </source>
</reference>
<feature type="binding site" evidence="8">
    <location>
        <position position="258"/>
    </location>
    <ligand>
        <name>ATP</name>
        <dbReference type="ChEBI" id="CHEBI:30616"/>
    </ligand>
</feature>
<feature type="active site" description="Proton acceptor" evidence="8">
    <location>
        <position position="248"/>
    </location>
</feature>
<comment type="catalytic activity">
    <reaction evidence="8">
        <text>L-threonyl-[protein] + ATP = 3-O-(5'-adenylyl)-L-threonyl-[protein] + diphosphate</text>
        <dbReference type="Rhea" id="RHEA:54292"/>
        <dbReference type="Rhea" id="RHEA-COMP:11060"/>
        <dbReference type="Rhea" id="RHEA-COMP:13847"/>
        <dbReference type="ChEBI" id="CHEBI:30013"/>
        <dbReference type="ChEBI" id="CHEBI:30616"/>
        <dbReference type="ChEBI" id="CHEBI:33019"/>
        <dbReference type="ChEBI" id="CHEBI:138113"/>
        <dbReference type="EC" id="2.7.7.108"/>
    </reaction>
</comment>
<dbReference type="GO" id="GO:0070733">
    <property type="term" value="F:AMPylase activity"/>
    <property type="evidence" value="ECO:0007669"/>
    <property type="project" value="UniProtKB-EC"/>
</dbReference>
<dbReference type="GO" id="GO:0030145">
    <property type="term" value="F:manganese ion binding"/>
    <property type="evidence" value="ECO:0007669"/>
    <property type="project" value="UniProtKB-UniRule"/>
</dbReference>
<organism evidence="9 10">
    <name type="scientific">Pseudidiomarina piscicola</name>
    <dbReference type="NCBI Taxonomy" id="2614830"/>
    <lineage>
        <taxon>Bacteria</taxon>
        <taxon>Pseudomonadati</taxon>
        <taxon>Pseudomonadota</taxon>
        <taxon>Gammaproteobacteria</taxon>
        <taxon>Alteromonadales</taxon>
        <taxon>Idiomarinaceae</taxon>
        <taxon>Pseudidiomarina</taxon>
    </lineage>
</organism>
<dbReference type="PANTHER" id="PTHR32057">
    <property type="entry name" value="PROTEIN ADENYLYLTRANSFERASE SELO, MITOCHONDRIAL"/>
    <property type="match status" value="1"/>
</dbReference>